<feature type="compositionally biased region" description="Polar residues" evidence="1">
    <location>
        <begin position="167"/>
        <end position="184"/>
    </location>
</feature>
<accession>A0AA39GXA6</accession>
<protein>
    <submittedName>
        <fullName evidence="2">Uncharacterized protein</fullName>
    </submittedName>
</protein>
<name>A0AA39GXA6_9BILA</name>
<sequence length="264" mass="28639">MVARIKRQDANMDPKSSNAAPEDPLLMAQNDISLIIERLLNVNATVAKRIRPKAVLYHVKAQLFIHSLEKTVHDPVILQLVQALLNRQNQLKQPGESSSSNAYSATASNPEFNSFNHNQPSPPRFIIPVNMGNGLRAGDKTVIGGQTYLAVPMNPMQSGPLPMLANSLGSLASAPQPSPTQTHGNGYGSDYGESSNYYSPVRYNAGSLYNQNAPNLQQASAVGHENATPLVINSNHPRYHPGSNYFASSPPQLPNEICKAHIIE</sequence>
<feature type="compositionally biased region" description="Low complexity" evidence="1">
    <location>
        <begin position="97"/>
        <end position="109"/>
    </location>
</feature>
<comment type="caution">
    <text evidence="2">The sequence shown here is derived from an EMBL/GenBank/DDBJ whole genome shotgun (WGS) entry which is preliminary data.</text>
</comment>
<feature type="region of interest" description="Disordered" evidence="1">
    <location>
        <begin position="1"/>
        <end position="23"/>
    </location>
</feature>
<proteinExistence type="predicted"/>
<feature type="compositionally biased region" description="Polar residues" evidence="1">
    <location>
        <begin position="110"/>
        <end position="119"/>
    </location>
</feature>
<organism evidence="2 3">
    <name type="scientific">Steinernema hermaphroditum</name>
    <dbReference type="NCBI Taxonomy" id="289476"/>
    <lineage>
        <taxon>Eukaryota</taxon>
        <taxon>Metazoa</taxon>
        <taxon>Ecdysozoa</taxon>
        <taxon>Nematoda</taxon>
        <taxon>Chromadorea</taxon>
        <taxon>Rhabditida</taxon>
        <taxon>Tylenchina</taxon>
        <taxon>Panagrolaimomorpha</taxon>
        <taxon>Strongyloidoidea</taxon>
        <taxon>Steinernematidae</taxon>
        <taxon>Steinernema</taxon>
    </lineage>
</organism>
<dbReference type="Proteomes" id="UP001175271">
    <property type="component" value="Unassembled WGS sequence"/>
</dbReference>
<evidence type="ECO:0000313" key="2">
    <source>
        <dbReference type="EMBL" id="KAK0395275.1"/>
    </source>
</evidence>
<reference evidence="2" key="1">
    <citation type="submission" date="2023-06" db="EMBL/GenBank/DDBJ databases">
        <title>Genomic analysis of the entomopathogenic nematode Steinernema hermaphroditum.</title>
        <authorList>
            <person name="Schwarz E.M."/>
            <person name="Heppert J.K."/>
            <person name="Baniya A."/>
            <person name="Schwartz H.T."/>
            <person name="Tan C.-H."/>
            <person name="Antoshechkin I."/>
            <person name="Sternberg P.W."/>
            <person name="Goodrich-Blair H."/>
            <person name="Dillman A.R."/>
        </authorList>
    </citation>
    <scope>NUCLEOTIDE SEQUENCE</scope>
    <source>
        <strain evidence="2">PS9179</strain>
        <tissue evidence="2">Whole animal</tissue>
    </source>
</reference>
<gene>
    <name evidence="2" type="ORF">QR680_001198</name>
</gene>
<feature type="region of interest" description="Disordered" evidence="1">
    <location>
        <begin position="167"/>
        <end position="193"/>
    </location>
</feature>
<dbReference type="EMBL" id="JAUCMV010000005">
    <property type="protein sequence ID" value="KAK0395275.1"/>
    <property type="molecule type" value="Genomic_DNA"/>
</dbReference>
<dbReference type="AlphaFoldDB" id="A0AA39GXA6"/>
<feature type="region of interest" description="Disordered" evidence="1">
    <location>
        <begin position="91"/>
        <end position="120"/>
    </location>
</feature>
<evidence type="ECO:0000313" key="3">
    <source>
        <dbReference type="Proteomes" id="UP001175271"/>
    </source>
</evidence>
<feature type="compositionally biased region" description="Basic and acidic residues" evidence="1">
    <location>
        <begin position="1"/>
        <end position="12"/>
    </location>
</feature>
<keyword evidence="3" id="KW-1185">Reference proteome</keyword>
<evidence type="ECO:0000256" key="1">
    <source>
        <dbReference type="SAM" id="MobiDB-lite"/>
    </source>
</evidence>